<sequence>MPPDAGAVRAGAGGRPGRARRLLLASSAHQLRTPSVQKQGLTLTFPTLPSTISKVEEFIASGQTDPDPLIDIVEHDPSVSLNVLRRVNSPYHGLRREVESIDRAVRLLGFVEVSSIVMIEGVEELREHFDAHSALLRQIAHSAVFTGRFAQGLTKALDVEEDWTRLAFSAGFIHAMGRLVLLHIQPDRYATLAEAGTMPLPDTEAEAHAFGENYRTLAPQAADHWELPERVCSVLQIAANPADEPESSSKMLGVSIRNGGDLARRDLDENFAASLDTPEDSEDSEASEDSSVSRIDDLMMTVAQDASTYASEVGHF</sequence>
<dbReference type="InterPro" id="IPR013976">
    <property type="entry name" value="HDOD"/>
</dbReference>
<dbReference type="EMBL" id="CP000159">
    <property type="protein sequence ID" value="ABC44020.1"/>
    <property type="molecule type" value="Genomic_DNA"/>
</dbReference>
<dbReference type="PANTHER" id="PTHR33525:SF4">
    <property type="entry name" value="CYCLIC DI-GMP PHOSPHODIESTERASE CDGJ"/>
    <property type="match status" value="1"/>
</dbReference>
<dbReference type="Proteomes" id="UP000008674">
    <property type="component" value="Chromosome"/>
</dbReference>
<evidence type="ECO:0000313" key="4">
    <source>
        <dbReference type="Proteomes" id="UP000008674"/>
    </source>
</evidence>
<proteinExistence type="predicted"/>
<gene>
    <name evidence="3" type="ordered locus">SRU_2578</name>
</gene>
<feature type="domain" description="HDOD" evidence="2">
    <location>
        <begin position="45"/>
        <end position="241"/>
    </location>
</feature>
<dbReference type="OrthoDB" id="9784953at2"/>
<dbReference type="HOGENOM" id="CLU_946258_0_0_10"/>
<dbReference type="Gene3D" id="1.10.3210.10">
    <property type="entry name" value="Hypothetical protein af1432"/>
    <property type="match status" value="1"/>
</dbReference>
<dbReference type="EnsemblBacteria" id="ABC44020">
    <property type="protein sequence ID" value="ABC44020"/>
    <property type="gene ID" value="SRU_2578"/>
</dbReference>
<dbReference type="InterPro" id="IPR052340">
    <property type="entry name" value="RNase_Y/CdgJ"/>
</dbReference>
<dbReference type="PANTHER" id="PTHR33525">
    <property type="match status" value="1"/>
</dbReference>
<dbReference type="SUPFAM" id="SSF109604">
    <property type="entry name" value="HD-domain/PDEase-like"/>
    <property type="match status" value="1"/>
</dbReference>
<dbReference type="eggNOG" id="COG1639">
    <property type="taxonomic scope" value="Bacteria"/>
</dbReference>
<feature type="compositionally biased region" description="Acidic residues" evidence="1">
    <location>
        <begin position="277"/>
        <end position="288"/>
    </location>
</feature>
<dbReference type="PROSITE" id="PS51833">
    <property type="entry name" value="HDOD"/>
    <property type="match status" value="1"/>
</dbReference>
<feature type="region of interest" description="Disordered" evidence="1">
    <location>
        <begin position="272"/>
        <end position="296"/>
    </location>
</feature>
<organism evidence="3 4">
    <name type="scientific">Salinibacter ruber (strain DSM 13855 / M31)</name>
    <dbReference type="NCBI Taxonomy" id="309807"/>
    <lineage>
        <taxon>Bacteria</taxon>
        <taxon>Pseudomonadati</taxon>
        <taxon>Rhodothermota</taxon>
        <taxon>Rhodothermia</taxon>
        <taxon>Rhodothermales</taxon>
        <taxon>Salinibacteraceae</taxon>
        <taxon>Salinibacter</taxon>
    </lineage>
</organism>
<dbReference type="KEGG" id="sru:SRU_2578"/>
<dbReference type="Pfam" id="PF08668">
    <property type="entry name" value="HDOD"/>
    <property type="match status" value="1"/>
</dbReference>
<evidence type="ECO:0000259" key="2">
    <source>
        <dbReference type="PROSITE" id="PS51833"/>
    </source>
</evidence>
<evidence type="ECO:0000256" key="1">
    <source>
        <dbReference type="SAM" id="MobiDB-lite"/>
    </source>
</evidence>
<dbReference type="AlphaFoldDB" id="Q2RZF5"/>
<keyword evidence="4" id="KW-1185">Reference proteome</keyword>
<protein>
    <submittedName>
        <fullName evidence="3">HD domain protein, putative</fullName>
    </submittedName>
</protein>
<name>Q2RZF5_SALRD</name>
<dbReference type="STRING" id="309807.SRU_2578"/>
<reference evidence="3 4" key="1">
    <citation type="journal article" date="2005" name="Proc. Natl. Acad. Sci. U.S.A.">
        <title>The genome of Salinibacter ruber: convergence and gene exchange among hyperhalophilic bacteria and archaea.</title>
        <authorList>
            <person name="Mongodin E.F."/>
            <person name="Nelson K.E."/>
            <person name="Daugherty S."/>
            <person name="Deboy R.T."/>
            <person name="Wister J."/>
            <person name="Khouri H."/>
            <person name="Weidman J."/>
            <person name="Walsh D.A."/>
            <person name="Papke R.T."/>
            <person name="Sanchez Perez G."/>
            <person name="Sharma A.K."/>
            <person name="Nesbo C.L."/>
            <person name="MacLeod D."/>
            <person name="Bapteste E."/>
            <person name="Doolittle W.F."/>
            <person name="Charlebois R.L."/>
            <person name="Legault B."/>
            <person name="Rodriguez-Valera F."/>
        </authorList>
    </citation>
    <scope>NUCLEOTIDE SEQUENCE [LARGE SCALE GENOMIC DNA]</scope>
    <source>
        <strain evidence="4">DSM 13855 / CECT 5946 / M31</strain>
    </source>
</reference>
<accession>Q2RZF5</accession>
<evidence type="ECO:0000313" key="3">
    <source>
        <dbReference type="EMBL" id="ABC44020.1"/>
    </source>
</evidence>